<dbReference type="GO" id="GO:0004519">
    <property type="term" value="F:endonuclease activity"/>
    <property type="evidence" value="ECO:0007669"/>
    <property type="project" value="UniProtKB-KW"/>
</dbReference>
<dbReference type="RefSeq" id="WP_272138107.1">
    <property type="nucleotide sequence ID" value="NZ_JAQNDM010000002.1"/>
</dbReference>
<evidence type="ECO:0000256" key="8">
    <source>
        <dbReference type="ARBA" id="ARBA00023204"/>
    </source>
</evidence>
<comment type="cofactor">
    <cofactor evidence="1">
        <name>Mn(2+)</name>
        <dbReference type="ChEBI" id="CHEBI:29035"/>
    </cofactor>
</comment>
<keyword evidence="6" id="KW-0378">Hydrolase</keyword>
<comment type="cofactor">
    <cofactor evidence="2">
        <name>Mg(2+)</name>
        <dbReference type="ChEBI" id="CHEBI:18420"/>
    </cofactor>
</comment>
<feature type="region of interest" description="Disordered" evidence="9">
    <location>
        <begin position="427"/>
        <end position="459"/>
    </location>
</feature>
<dbReference type="InterPro" id="IPR005135">
    <property type="entry name" value="Endo/exonuclease/phosphatase"/>
</dbReference>
<proteinExistence type="predicted"/>
<evidence type="ECO:0000256" key="4">
    <source>
        <dbReference type="ARBA" id="ARBA00022723"/>
    </source>
</evidence>
<keyword evidence="3" id="KW-0540">Nuclease</keyword>
<dbReference type="Gene3D" id="3.60.10.10">
    <property type="entry name" value="Endonuclease/exonuclease/phosphatase"/>
    <property type="match status" value="1"/>
</dbReference>
<comment type="caution">
    <text evidence="11">The sequence shown here is derived from an EMBL/GenBank/DDBJ whole genome shotgun (WGS) entry which is preliminary data.</text>
</comment>
<reference evidence="11 12" key="1">
    <citation type="submission" date="2022-11" db="EMBL/GenBank/DDBJ databases">
        <title>Minimal conservation of predation-associated metabolite biosynthetic gene clusters underscores biosynthetic potential of Myxococcota including descriptions for ten novel species: Archangium lansinium sp. nov., Myxococcus landrumus sp. nov., Nannocystis bai.</title>
        <authorList>
            <person name="Ahearne A."/>
            <person name="Stevens C."/>
            <person name="Dowd S."/>
        </authorList>
    </citation>
    <scope>NUCLEOTIDE SEQUENCE [LARGE SCALE GENOMIC DNA]</scope>
    <source>
        <strain evidence="11 12">NCWAL01</strain>
    </source>
</reference>
<dbReference type="InterPro" id="IPR036691">
    <property type="entry name" value="Endo/exonu/phosph_ase_sf"/>
</dbReference>
<protein>
    <submittedName>
        <fullName evidence="11">Endonuclease/exonuclease/phosphatase family protein</fullName>
    </submittedName>
</protein>
<dbReference type="PANTHER" id="PTHR15822">
    <property type="entry name" value="TRAF AND TNF RECEPTOR-ASSOCIATED PROTEIN"/>
    <property type="match status" value="1"/>
</dbReference>
<keyword evidence="4" id="KW-0479">Metal-binding</keyword>
<dbReference type="SUPFAM" id="SSF56219">
    <property type="entry name" value="DNase I-like"/>
    <property type="match status" value="1"/>
</dbReference>
<evidence type="ECO:0000313" key="12">
    <source>
        <dbReference type="Proteomes" id="UP001221838"/>
    </source>
</evidence>
<evidence type="ECO:0000313" key="11">
    <source>
        <dbReference type="EMBL" id="MDC0709488.1"/>
    </source>
</evidence>
<evidence type="ECO:0000256" key="2">
    <source>
        <dbReference type="ARBA" id="ARBA00001946"/>
    </source>
</evidence>
<keyword evidence="7" id="KW-0460">Magnesium</keyword>
<accession>A0ABT5D9L0</accession>
<evidence type="ECO:0000256" key="7">
    <source>
        <dbReference type="ARBA" id="ARBA00022842"/>
    </source>
</evidence>
<evidence type="ECO:0000259" key="10">
    <source>
        <dbReference type="Pfam" id="PF03372"/>
    </source>
</evidence>
<evidence type="ECO:0000256" key="5">
    <source>
        <dbReference type="ARBA" id="ARBA00022763"/>
    </source>
</evidence>
<sequence>MSFQTSGLGSGREVSVYGSIYSNEPGTDPKPVYLFTKGQRHISFTATGTSSASVNSVKLTGTLKTTCAAKRVNQYDSEQHYETSVPLGSVNAPPQSQSSLSTSLVVDFLSYFEEYRCPTGFLPWKQEASLYAETTGNTGIKAYSQRKSFIFMQSFKVATYNVQNAKLELGGDTVNSLAVHMNHENDVDAVVLQEANPTTVSRLRQNTNLGLLKTSVYEAGSNLQNGSSTAIFSKFPVIAHESIQHSRAISGMDHRWHYATLDLGGFPLKLANVHFISDSVAEHRGLNAPDHRYSNAQDVIDRMGLPETAAIIAGDFNTPVHAAGSNYSTYNAQLAPITYSPLYRHFCVANSCEGSLNPESRYNIDQIWVTLRTSQGLRVVDGYLARPPLSRSHRTTRCRSAAWSWRRPRSTPVAAALFVLEEGARWRCPEKPPPDTARGPSSLPDLQGVPNSVSAPRAH</sequence>
<dbReference type="Pfam" id="PF03372">
    <property type="entry name" value="Exo_endo_phos"/>
    <property type="match status" value="1"/>
</dbReference>
<keyword evidence="8" id="KW-0234">DNA repair</keyword>
<name>A0ABT5D9L0_9BACT</name>
<evidence type="ECO:0000256" key="1">
    <source>
        <dbReference type="ARBA" id="ARBA00001936"/>
    </source>
</evidence>
<dbReference type="EMBL" id="JAQNDM010000002">
    <property type="protein sequence ID" value="MDC0709488.1"/>
    <property type="molecule type" value="Genomic_DNA"/>
</dbReference>
<keyword evidence="11" id="KW-0255">Endonuclease</keyword>
<dbReference type="Proteomes" id="UP001221838">
    <property type="component" value="Unassembled WGS sequence"/>
</dbReference>
<organism evidence="11 12">
    <name type="scientific">Stigmatella ashevillensis</name>
    <dbReference type="NCBI Taxonomy" id="2995309"/>
    <lineage>
        <taxon>Bacteria</taxon>
        <taxon>Pseudomonadati</taxon>
        <taxon>Myxococcota</taxon>
        <taxon>Myxococcia</taxon>
        <taxon>Myxococcales</taxon>
        <taxon>Cystobacterineae</taxon>
        <taxon>Archangiaceae</taxon>
        <taxon>Stigmatella</taxon>
    </lineage>
</organism>
<evidence type="ECO:0000256" key="3">
    <source>
        <dbReference type="ARBA" id="ARBA00022722"/>
    </source>
</evidence>
<feature type="compositionally biased region" description="Polar residues" evidence="9">
    <location>
        <begin position="449"/>
        <end position="459"/>
    </location>
</feature>
<keyword evidence="5" id="KW-0227">DNA damage</keyword>
<evidence type="ECO:0000256" key="6">
    <source>
        <dbReference type="ARBA" id="ARBA00022801"/>
    </source>
</evidence>
<dbReference type="InterPro" id="IPR051547">
    <property type="entry name" value="TDP2-like"/>
</dbReference>
<gene>
    <name evidence="11" type="ORF">POL68_13540</name>
</gene>
<feature type="domain" description="Endonuclease/exonuclease/phosphatase" evidence="10">
    <location>
        <begin position="158"/>
        <end position="370"/>
    </location>
</feature>
<dbReference type="PANTHER" id="PTHR15822:SF4">
    <property type="entry name" value="TYROSYL-DNA PHOSPHODIESTERASE 2"/>
    <property type="match status" value="1"/>
</dbReference>
<evidence type="ECO:0000256" key="9">
    <source>
        <dbReference type="SAM" id="MobiDB-lite"/>
    </source>
</evidence>
<keyword evidence="12" id="KW-1185">Reference proteome</keyword>